<sequence>MAEEAAAFSTKQGVDFNMFVTNTPPSEQVGTGASTSTPVDWGMFTYTPPSANDYKDLLQPMSRTAAAFANKKGVDWNMFVGNNEMPTQTKKKEGTTPVDWGMYVTEPSSTVDNRDLLHPMASLAAELGKKKGADWGMYEYAAPASSAKQNEATMLPVDWGLFVSPTPSAVDEKELLHPMSLFAAEFAKKKGVDWGIYVTTTAPAASETKIVANATIDWGIYIPLPRSNPKDAKNFWRPMASEAAEFAKKRGIDWEMFITAVPTAALDKQDGGKKPIDWGFFIPMPRSTEKYDDLLRPMALDAAALADKKRIDFGIFVDGAFPVPVQHMVGFAHVATSLRPKDDFPPTLGQTGQHPNLRYHLFTPEMASEFHKMISKGADKDELAVAEEQPAFGHVNDDPPSKKEQELLARNTNADKIAAARERASARASHGVPEKVNRAQQN</sequence>
<dbReference type="EMBL" id="HBIM01005163">
    <property type="protein sequence ID" value="CAE0406543.1"/>
    <property type="molecule type" value="Transcribed_RNA"/>
</dbReference>
<dbReference type="AlphaFoldDB" id="A0A7S3P1U6"/>
<evidence type="ECO:0000256" key="1">
    <source>
        <dbReference type="SAM" id="MobiDB-lite"/>
    </source>
</evidence>
<accession>A0A7S3P1U6</accession>
<feature type="region of interest" description="Disordered" evidence="1">
    <location>
        <begin position="420"/>
        <end position="442"/>
    </location>
</feature>
<organism evidence="2">
    <name type="scientific">Amphora coffeiformis</name>
    <dbReference type="NCBI Taxonomy" id="265554"/>
    <lineage>
        <taxon>Eukaryota</taxon>
        <taxon>Sar</taxon>
        <taxon>Stramenopiles</taxon>
        <taxon>Ochrophyta</taxon>
        <taxon>Bacillariophyta</taxon>
        <taxon>Bacillariophyceae</taxon>
        <taxon>Bacillariophycidae</taxon>
        <taxon>Thalassiophysales</taxon>
        <taxon>Catenulaceae</taxon>
        <taxon>Amphora</taxon>
    </lineage>
</organism>
<evidence type="ECO:0000313" key="2">
    <source>
        <dbReference type="EMBL" id="CAE0406543.1"/>
    </source>
</evidence>
<name>A0A7S3P1U6_9STRA</name>
<reference evidence="2" key="1">
    <citation type="submission" date="2021-01" db="EMBL/GenBank/DDBJ databases">
        <authorList>
            <person name="Corre E."/>
            <person name="Pelletier E."/>
            <person name="Niang G."/>
            <person name="Scheremetjew M."/>
            <person name="Finn R."/>
            <person name="Kale V."/>
            <person name="Holt S."/>
            <person name="Cochrane G."/>
            <person name="Meng A."/>
            <person name="Brown T."/>
            <person name="Cohen L."/>
        </authorList>
    </citation>
    <scope>NUCLEOTIDE SEQUENCE</scope>
    <source>
        <strain evidence="2">CCMP127</strain>
    </source>
</reference>
<gene>
    <name evidence="2" type="ORF">ACOF00016_LOCUS4407</name>
</gene>
<protein>
    <submittedName>
        <fullName evidence="2">Uncharacterized protein</fullName>
    </submittedName>
</protein>
<feature type="compositionally biased region" description="Basic and acidic residues" evidence="1">
    <location>
        <begin position="432"/>
        <end position="442"/>
    </location>
</feature>
<proteinExistence type="predicted"/>